<dbReference type="Proteomes" id="UP001501509">
    <property type="component" value="Unassembled WGS sequence"/>
</dbReference>
<evidence type="ECO:0000313" key="3">
    <source>
        <dbReference type="Proteomes" id="UP001501509"/>
    </source>
</evidence>
<feature type="chain" id="PRO_5047517558" description="Secreted protein" evidence="1">
    <location>
        <begin position="25"/>
        <end position="94"/>
    </location>
</feature>
<comment type="caution">
    <text evidence="2">The sequence shown here is derived from an EMBL/GenBank/DDBJ whole genome shotgun (WGS) entry which is preliminary data.</text>
</comment>
<organism evidence="2 3">
    <name type="scientific">Actinomadura fulvescens</name>
    <dbReference type="NCBI Taxonomy" id="46160"/>
    <lineage>
        <taxon>Bacteria</taxon>
        <taxon>Bacillati</taxon>
        <taxon>Actinomycetota</taxon>
        <taxon>Actinomycetes</taxon>
        <taxon>Streptosporangiales</taxon>
        <taxon>Thermomonosporaceae</taxon>
        <taxon>Actinomadura</taxon>
    </lineage>
</organism>
<proteinExistence type="predicted"/>
<sequence>MAGFRVPGACLSAACCFWAVRVSAELVSAELSVVLVSVEPVSARSWSGVCSPGAAASLLAAPSVGVAWRAGGGAVVRPAGRAAASGRACSGSAA</sequence>
<evidence type="ECO:0000256" key="1">
    <source>
        <dbReference type="SAM" id="SignalP"/>
    </source>
</evidence>
<gene>
    <name evidence="2" type="ORF">GCM10010411_84580</name>
</gene>
<dbReference type="EMBL" id="BAAATD010000017">
    <property type="protein sequence ID" value="GAA2633194.1"/>
    <property type="molecule type" value="Genomic_DNA"/>
</dbReference>
<evidence type="ECO:0008006" key="4">
    <source>
        <dbReference type="Google" id="ProtNLM"/>
    </source>
</evidence>
<keyword evidence="1" id="KW-0732">Signal</keyword>
<keyword evidence="3" id="KW-1185">Reference proteome</keyword>
<evidence type="ECO:0000313" key="2">
    <source>
        <dbReference type="EMBL" id="GAA2633194.1"/>
    </source>
</evidence>
<name>A0ABN3QRA0_9ACTN</name>
<protein>
    <recommendedName>
        <fullName evidence="4">Secreted protein</fullName>
    </recommendedName>
</protein>
<reference evidence="2 3" key="1">
    <citation type="journal article" date="2019" name="Int. J. Syst. Evol. Microbiol.">
        <title>The Global Catalogue of Microorganisms (GCM) 10K type strain sequencing project: providing services to taxonomists for standard genome sequencing and annotation.</title>
        <authorList>
            <consortium name="The Broad Institute Genomics Platform"/>
            <consortium name="The Broad Institute Genome Sequencing Center for Infectious Disease"/>
            <person name="Wu L."/>
            <person name="Ma J."/>
        </authorList>
    </citation>
    <scope>NUCLEOTIDE SEQUENCE [LARGE SCALE GENOMIC DNA]</scope>
    <source>
        <strain evidence="2 3">JCM 6833</strain>
    </source>
</reference>
<feature type="signal peptide" evidence="1">
    <location>
        <begin position="1"/>
        <end position="24"/>
    </location>
</feature>
<accession>A0ABN3QRA0</accession>